<evidence type="ECO:0000313" key="4">
    <source>
        <dbReference type="RefSeq" id="XP_011495943.1"/>
    </source>
</evidence>
<evidence type="ECO:0000256" key="1">
    <source>
        <dbReference type="PROSITE-ProRule" id="PRU00267"/>
    </source>
</evidence>
<dbReference type="InterPro" id="IPR042477">
    <property type="entry name" value="HMGXB4"/>
</dbReference>
<accession>A0AAJ7DT44</accession>
<dbReference type="KEGG" id="csol:105360674"/>
<feature type="domain" description="HMG box" evidence="2">
    <location>
        <begin position="186"/>
        <end position="247"/>
    </location>
</feature>
<keyword evidence="1" id="KW-0539">Nucleus</keyword>
<dbReference type="CDD" id="cd00084">
    <property type="entry name" value="HMG-box_SF"/>
    <property type="match status" value="1"/>
</dbReference>
<dbReference type="AlphaFoldDB" id="A0AAJ7DT44"/>
<dbReference type="SUPFAM" id="SSF47095">
    <property type="entry name" value="HMG-box"/>
    <property type="match status" value="1"/>
</dbReference>
<dbReference type="PANTHER" id="PTHR46584:SF1">
    <property type="entry name" value="HMG DOMAIN-CONTAINING PROTEIN 4"/>
    <property type="match status" value="1"/>
</dbReference>
<dbReference type="InterPro" id="IPR036910">
    <property type="entry name" value="HMG_box_dom_sf"/>
</dbReference>
<protein>
    <submittedName>
        <fullName evidence="4">HMG box-containing protein 4-like</fullName>
    </submittedName>
</protein>
<proteinExistence type="predicted"/>
<dbReference type="GO" id="GO:0003677">
    <property type="term" value="F:DNA binding"/>
    <property type="evidence" value="ECO:0007669"/>
    <property type="project" value="UniProtKB-UniRule"/>
</dbReference>
<dbReference type="Proteomes" id="UP000695007">
    <property type="component" value="Unplaced"/>
</dbReference>
<keyword evidence="3" id="KW-1185">Reference proteome</keyword>
<evidence type="ECO:0000259" key="2">
    <source>
        <dbReference type="PROSITE" id="PS50118"/>
    </source>
</evidence>
<evidence type="ECO:0000313" key="3">
    <source>
        <dbReference type="Proteomes" id="UP000695007"/>
    </source>
</evidence>
<dbReference type="PROSITE" id="PS50118">
    <property type="entry name" value="HMG_BOX_2"/>
    <property type="match status" value="1"/>
</dbReference>
<dbReference type="PANTHER" id="PTHR46584">
    <property type="entry name" value="HMG DOMAIN-CONTAINING PROTEIN 4"/>
    <property type="match status" value="1"/>
</dbReference>
<sequence length="372" mass="43056">MFKQRMATYAKHLKIDESEVTSVSRSGRVCKKSSKLMYFDSTKCNIGNKKKNLSKRYKKIKQSQNTENVDIPYESQISEDSSIISKSQKRCSNTLKKISATNQSIEKKIKFDINYEVSQSSNYETESDSIPSNNGLQTPDYTSYDEDSLYSDEELVISKLIAPATEPKKLVYPNLMVETRINSINEDSVYTGYKLWSTEMKKEILKKFPNMDITIMTIRLGEMWTKMSVSDRNNWHNQAQHLTEKFELFQNKIIIDHERQDWLKSCNNNEVKNFQMKQSHNEIRLRNIQLQPIDVAAYLKLLAESLILIGTRLKQYDKSVIMSDCITVLLDSLLCAMASLICLSQQMSIIKINNFTTFLRTLENIAYIMPGL</sequence>
<dbReference type="InterPro" id="IPR009071">
    <property type="entry name" value="HMG_box_dom"/>
</dbReference>
<keyword evidence="1" id="KW-0238">DNA-binding</keyword>
<dbReference type="Pfam" id="PF00505">
    <property type="entry name" value="HMG_box"/>
    <property type="match status" value="1"/>
</dbReference>
<reference evidence="4" key="1">
    <citation type="submission" date="2025-08" db="UniProtKB">
        <authorList>
            <consortium name="RefSeq"/>
        </authorList>
    </citation>
    <scope>IDENTIFICATION</scope>
</reference>
<dbReference type="GeneID" id="105360674"/>
<dbReference type="Gene3D" id="1.10.30.10">
    <property type="entry name" value="High mobility group box domain"/>
    <property type="match status" value="1"/>
</dbReference>
<organism evidence="3 4">
    <name type="scientific">Ceratosolen solmsi marchali</name>
    <dbReference type="NCBI Taxonomy" id="326594"/>
    <lineage>
        <taxon>Eukaryota</taxon>
        <taxon>Metazoa</taxon>
        <taxon>Ecdysozoa</taxon>
        <taxon>Arthropoda</taxon>
        <taxon>Hexapoda</taxon>
        <taxon>Insecta</taxon>
        <taxon>Pterygota</taxon>
        <taxon>Neoptera</taxon>
        <taxon>Endopterygota</taxon>
        <taxon>Hymenoptera</taxon>
        <taxon>Apocrita</taxon>
        <taxon>Proctotrupomorpha</taxon>
        <taxon>Chalcidoidea</taxon>
        <taxon>Agaonidae</taxon>
        <taxon>Agaoninae</taxon>
        <taxon>Ceratosolen</taxon>
    </lineage>
</organism>
<dbReference type="GO" id="GO:0005634">
    <property type="term" value="C:nucleus"/>
    <property type="evidence" value="ECO:0007669"/>
    <property type="project" value="UniProtKB-UniRule"/>
</dbReference>
<feature type="DNA-binding region" description="HMG box" evidence="1">
    <location>
        <begin position="186"/>
        <end position="247"/>
    </location>
</feature>
<dbReference type="RefSeq" id="XP_011495943.1">
    <property type="nucleotide sequence ID" value="XM_011497641.1"/>
</dbReference>
<name>A0AAJ7DT44_9HYME</name>
<gene>
    <name evidence="4" type="primary">LOC105360674</name>
</gene>